<dbReference type="Gene3D" id="3.40.1110.10">
    <property type="entry name" value="Calcium-transporting ATPase, cytoplasmic domain N"/>
    <property type="match status" value="1"/>
</dbReference>
<keyword evidence="6 20" id="KW-1003">Cell membrane</keyword>
<dbReference type="SFLD" id="SFLDG00002">
    <property type="entry name" value="C1.7:_P-type_atpase_like"/>
    <property type="match status" value="1"/>
</dbReference>
<dbReference type="Gene3D" id="3.30.70.100">
    <property type="match status" value="1"/>
</dbReference>
<dbReference type="Pfam" id="PF00122">
    <property type="entry name" value="E1-E2_ATPase"/>
    <property type="match status" value="1"/>
</dbReference>
<evidence type="ECO:0000256" key="14">
    <source>
        <dbReference type="ARBA" id="ARBA00022989"/>
    </source>
</evidence>
<evidence type="ECO:0000256" key="13">
    <source>
        <dbReference type="ARBA" id="ARBA00022967"/>
    </source>
</evidence>
<feature type="transmembrane region" description="Helical" evidence="20">
    <location>
        <begin position="718"/>
        <end position="739"/>
    </location>
</feature>
<evidence type="ECO:0000256" key="19">
    <source>
        <dbReference type="ARBA" id="ARBA00033239"/>
    </source>
</evidence>
<proteinExistence type="inferred from homology"/>
<sequence>MTSAASKNRSTSSNIVNQYLISGPRCNSCVAKVEAAIAPLPNVSSVNFNLPQLTLTVTGPIADTEIFRAIEALDYSATKIHSVAEAESEKALQQHEQYLRHRNRGLAALALGLPLMAYGIIFDMSISHSQQQLGWGLVGLLTLAVLTLCGGHFFSSARSQFRQLSFGMDSLVAVGTGSAWLYSAVIVIAPAAFPPAARHVYFEAAAMIIGLINIGQALELKAKGATSQALKKLIGFQVKQAIVITSDGEQLTAFENINIGDLVRLRSGDKVAVDGIIHEGGGHVDESMLTGEPIPNYKAAGDSIFAGTLNTDGNIVYRASRVGRDTALARIIELVKSAQGSKLPIGKLADKIASVFVPVIFFIALISAVAWYAFGPEPTILYMLITAVTVLIIACPCALGLATPMSIMAGIGLAAEKGILIREGEALQKAASIDTVVLDKTGTITIGGPRLVDTVTVDGYNKSEVLAIAAALETGSSHPVAQALINAYQGRPLKAQQYVYYAGLGVQAELDGKRYLLGNLKLLSQQRIAQSTLFNNGEKLQQQGKTVIYLANHEAVLALFSFEDSLKTEATVIIRRLQQHGVTVIMASGDNSATCANVADKVGIEQYHGDFSPDDKQQLIGQLQAQGHRVAMVGDGINDAPALAQADVGYAIGDGTDIAIEAGDITLMGNSLTGILDATVISKATLRNIKQNLFGAFIYNIVGIPIAAGVLYPSLGLLLNPVVAGVAMSLSSITVVLNANRLRGLKIRH</sequence>
<evidence type="ECO:0000256" key="7">
    <source>
        <dbReference type="ARBA" id="ARBA00022553"/>
    </source>
</evidence>
<evidence type="ECO:0000256" key="20">
    <source>
        <dbReference type="RuleBase" id="RU362081"/>
    </source>
</evidence>
<evidence type="ECO:0000256" key="17">
    <source>
        <dbReference type="ARBA" id="ARBA00023136"/>
    </source>
</evidence>
<keyword evidence="15" id="KW-0186">Copper</keyword>
<evidence type="ECO:0000256" key="4">
    <source>
        <dbReference type="ARBA" id="ARBA00015102"/>
    </source>
</evidence>
<dbReference type="Pfam" id="PF00702">
    <property type="entry name" value="Hydrolase"/>
    <property type="match status" value="1"/>
</dbReference>
<dbReference type="SFLD" id="SFLDF00027">
    <property type="entry name" value="p-type_atpase"/>
    <property type="match status" value="1"/>
</dbReference>
<evidence type="ECO:0000256" key="11">
    <source>
        <dbReference type="ARBA" id="ARBA00022796"/>
    </source>
</evidence>
<dbReference type="InterPro" id="IPR001757">
    <property type="entry name" value="P_typ_ATPase"/>
</dbReference>
<dbReference type="SFLD" id="SFLDS00003">
    <property type="entry name" value="Haloacid_Dehalogenase"/>
    <property type="match status" value="1"/>
</dbReference>
<keyword evidence="9 20" id="KW-0479">Metal-binding</keyword>
<feature type="transmembrane region" description="Helical" evidence="20">
    <location>
        <begin position="199"/>
        <end position="218"/>
    </location>
</feature>
<dbReference type="InterPro" id="IPR023214">
    <property type="entry name" value="HAD_sf"/>
</dbReference>
<dbReference type="InterPro" id="IPR006121">
    <property type="entry name" value="HMA_dom"/>
</dbReference>
<dbReference type="CDD" id="cd00371">
    <property type="entry name" value="HMA"/>
    <property type="match status" value="1"/>
</dbReference>
<keyword evidence="16" id="KW-0406">Ion transport</keyword>
<feature type="transmembrane region" description="Helical" evidence="20">
    <location>
        <begin position="380"/>
        <end position="402"/>
    </location>
</feature>
<evidence type="ECO:0000313" key="22">
    <source>
        <dbReference type="EMBL" id="CAH0992948.1"/>
    </source>
</evidence>
<dbReference type="InterPro" id="IPR044492">
    <property type="entry name" value="P_typ_ATPase_HD_dom"/>
</dbReference>
<feature type="domain" description="HMA" evidence="21">
    <location>
        <begin position="15"/>
        <end position="78"/>
    </location>
</feature>
<dbReference type="InterPro" id="IPR036163">
    <property type="entry name" value="HMA_dom_sf"/>
</dbReference>
<feature type="transmembrane region" description="Helical" evidence="20">
    <location>
        <begin position="106"/>
        <end position="127"/>
    </location>
</feature>
<evidence type="ECO:0000256" key="6">
    <source>
        <dbReference type="ARBA" id="ARBA00022475"/>
    </source>
</evidence>
<dbReference type="RefSeq" id="WP_237445631.1">
    <property type="nucleotide sequence ID" value="NZ_CAKLPX010000004.1"/>
</dbReference>
<dbReference type="NCBIfam" id="TIGR01511">
    <property type="entry name" value="ATPase-IB1_Cu"/>
    <property type="match status" value="1"/>
</dbReference>
<dbReference type="Gene3D" id="3.40.50.1000">
    <property type="entry name" value="HAD superfamily/HAD-like"/>
    <property type="match status" value="1"/>
</dbReference>
<evidence type="ECO:0000256" key="15">
    <source>
        <dbReference type="ARBA" id="ARBA00023008"/>
    </source>
</evidence>
<keyword evidence="11" id="KW-0187">Copper transport</keyword>
<protein>
    <recommendedName>
        <fullName evidence="4">Copper-exporting P-type ATPase</fullName>
        <ecNumber evidence="3">7.2.2.8</ecNumber>
    </recommendedName>
    <alternativeName>
        <fullName evidence="18">Copper-exporting P-type ATPase A</fullName>
    </alternativeName>
    <alternativeName>
        <fullName evidence="19">Cu(+)-exporting ATPase</fullName>
    </alternativeName>
</protein>
<keyword evidence="17 20" id="KW-0472">Membrane</keyword>
<keyword evidence="10 20" id="KW-0547">Nucleotide-binding</keyword>
<dbReference type="Gene3D" id="2.70.150.10">
    <property type="entry name" value="Calcium-transporting ATPase, cytoplasmic transduction domain A"/>
    <property type="match status" value="1"/>
</dbReference>
<dbReference type="InterPro" id="IPR008250">
    <property type="entry name" value="ATPase_P-typ_transduc_dom_A_sf"/>
</dbReference>
<dbReference type="Pfam" id="PF00403">
    <property type="entry name" value="HMA"/>
    <property type="match status" value="1"/>
</dbReference>
<keyword evidence="23" id="KW-1185">Reference proteome</keyword>
<feature type="transmembrane region" description="Helical" evidence="20">
    <location>
        <begin position="133"/>
        <end position="154"/>
    </location>
</feature>
<name>A0ABN8EPQ2_9GAMM</name>
<evidence type="ECO:0000256" key="2">
    <source>
        <dbReference type="ARBA" id="ARBA00006024"/>
    </source>
</evidence>
<comment type="similarity">
    <text evidence="2 20">Belongs to the cation transport ATPase (P-type) (TC 3.A.3) family. Type IB subfamily.</text>
</comment>
<dbReference type="Proteomes" id="UP000838100">
    <property type="component" value="Unassembled WGS sequence"/>
</dbReference>
<evidence type="ECO:0000256" key="5">
    <source>
        <dbReference type="ARBA" id="ARBA00022448"/>
    </source>
</evidence>
<dbReference type="PROSITE" id="PS00154">
    <property type="entry name" value="ATPASE_E1_E2"/>
    <property type="match status" value="1"/>
</dbReference>
<keyword evidence="8 20" id="KW-0812">Transmembrane</keyword>
<dbReference type="SUPFAM" id="SSF81665">
    <property type="entry name" value="Calcium ATPase, transmembrane domain M"/>
    <property type="match status" value="1"/>
</dbReference>
<evidence type="ECO:0000256" key="3">
    <source>
        <dbReference type="ARBA" id="ARBA00012517"/>
    </source>
</evidence>
<gene>
    <name evidence="22" type="primary">copA_2</name>
    <name evidence="22" type="ORF">SIN8267_03087</name>
</gene>
<dbReference type="InterPro" id="IPR018303">
    <property type="entry name" value="ATPase_P-typ_P_site"/>
</dbReference>
<dbReference type="SUPFAM" id="SSF81653">
    <property type="entry name" value="Calcium ATPase, transduction domain A"/>
    <property type="match status" value="1"/>
</dbReference>
<dbReference type="EMBL" id="CAKLPX010000004">
    <property type="protein sequence ID" value="CAH0992948.1"/>
    <property type="molecule type" value="Genomic_DNA"/>
</dbReference>
<dbReference type="InterPro" id="IPR059000">
    <property type="entry name" value="ATPase_P-type_domA"/>
</dbReference>
<keyword evidence="14 20" id="KW-1133">Transmembrane helix</keyword>
<feature type="transmembrane region" description="Helical" evidence="20">
    <location>
        <begin position="352"/>
        <end position="374"/>
    </location>
</feature>
<dbReference type="EC" id="7.2.2.8" evidence="3"/>
<evidence type="ECO:0000256" key="8">
    <source>
        <dbReference type="ARBA" id="ARBA00022692"/>
    </source>
</evidence>
<keyword evidence="7" id="KW-0597">Phosphoprotein</keyword>
<dbReference type="NCBIfam" id="TIGR01525">
    <property type="entry name" value="ATPase-IB_hvy"/>
    <property type="match status" value="1"/>
</dbReference>
<feature type="transmembrane region" description="Helical" evidence="20">
    <location>
        <begin position="166"/>
        <end position="193"/>
    </location>
</feature>
<evidence type="ECO:0000256" key="10">
    <source>
        <dbReference type="ARBA" id="ARBA00022741"/>
    </source>
</evidence>
<evidence type="ECO:0000256" key="16">
    <source>
        <dbReference type="ARBA" id="ARBA00023065"/>
    </source>
</evidence>
<comment type="caution">
    <text evidence="22">The sequence shown here is derived from an EMBL/GenBank/DDBJ whole genome shotgun (WGS) entry which is preliminary data.</text>
</comment>
<evidence type="ECO:0000256" key="18">
    <source>
        <dbReference type="ARBA" id="ARBA00029719"/>
    </source>
</evidence>
<keyword evidence="5" id="KW-0813">Transport</keyword>
<dbReference type="InterPro" id="IPR036412">
    <property type="entry name" value="HAD-like_sf"/>
</dbReference>
<keyword evidence="12 20" id="KW-0067">ATP-binding</keyword>
<dbReference type="SUPFAM" id="SSF56784">
    <property type="entry name" value="HAD-like"/>
    <property type="match status" value="1"/>
</dbReference>
<accession>A0ABN8EPQ2</accession>
<dbReference type="PROSITE" id="PS50846">
    <property type="entry name" value="HMA_2"/>
    <property type="match status" value="1"/>
</dbReference>
<dbReference type="PRINTS" id="PR00943">
    <property type="entry name" value="CUATPASE"/>
</dbReference>
<evidence type="ECO:0000256" key="9">
    <source>
        <dbReference type="ARBA" id="ARBA00022723"/>
    </source>
</evidence>
<dbReference type="NCBIfam" id="TIGR01494">
    <property type="entry name" value="ATPase_P-type"/>
    <property type="match status" value="1"/>
</dbReference>
<keyword evidence="13" id="KW-1278">Translocase</keyword>
<feature type="transmembrane region" description="Helical" evidence="20">
    <location>
        <begin position="693"/>
        <end position="712"/>
    </location>
</feature>
<dbReference type="InterPro" id="IPR023299">
    <property type="entry name" value="ATPase_P-typ_cyto_dom_N"/>
</dbReference>
<comment type="subcellular location">
    <subcellularLocation>
        <location evidence="1">Cell membrane</location>
        <topology evidence="1">Multi-pass membrane protein</topology>
    </subcellularLocation>
</comment>
<evidence type="ECO:0000256" key="12">
    <source>
        <dbReference type="ARBA" id="ARBA00022840"/>
    </source>
</evidence>
<dbReference type="PRINTS" id="PR00119">
    <property type="entry name" value="CATATPASE"/>
</dbReference>
<dbReference type="PANTHER" id="PTHR43520">
    <property type="entry name" value="ATP7, ISOFORM B"/>
    <property type="match status" value="1"/>
</dbReference>
<evidence type="ECO:0000313" key="23">
    <source>
        <dbReference type="Proteomes" id="UP000838100"/>
    </source>
</evidence>
<evidence type="ECO:0000256" key="1">
    <source>
        <dbReference type="ARBA" id="ARBA00004651"/>
    </source>
</evidence>
<dbReference type="CDD" id="cd02094">
    <property type="entry name" value="P-type_ATPase_Cu-like"/>
    <property type="match status" value="1"/>
</dbReference>
<evidence type="ECO:0000259" key="21">
    <source>
        <dbReference type="PROSITE" id="PS50846"/>
    </source>
</evidence>
<dbReference type="PANTHER" id="PTHR43520:SF6">
    <property type="entry name" value="COPPER-EXPORTING P-TYPE ATPASE"/>
    <property type="match status" value="1"/>
</dbReference>
<dbReference type="InterPro" id="IPR027256">
    <property type="entry name" value="P-typ_ATPase_IB"/>
</dbReference>
<dbReference type="InterPro" id="IPR023298">
    <property type="entry name" value="ATPase_P-typ_TM_dom_sf"/>
</dbReference>
<dbReference type="SUPFAM" id="SSF55008">
    <property type="entry name" value="HMA, heavy metal-associated domain"/>
    <property type="match status" value="1"/>
</dbReference>
<reference evidence="22" key="1">
    <citation type="submission" date="2021-12" db="EMBL/GenBank/DDBJ databases">
        <authorList>
            <person name="Rodrigo-Torres L."/>
            <person name="Arahal R. D."/>
            <person name="Lucena T."/>
        </authorList>
    </citation>
    <scope>NUCLEOTIDE SEQUENCE</scope>
    <source>
        <strain evidence="22">CECT 8267</strain>
    </source>
</reference>
<organism evidence="22 23">
    <name type="scientific">Sinobacterium norvegicum</name>
    <dbReference type="NCBI Taxonomy" id="1641715"/>
    <lineage>
        <taxon>Bacteria</taxon>
        <taxon>Pseudomonadati</taxon>
        <taxon>Pseudomonadota</taxon>
        <taxon>Gammaproteobacteria</taxon>
        <taxon>Cellvibrionales</taxon>
        <taxon>Spongiibacteraceae</taxon>
        <taxon>Sinobacterium</taxon>
    </lineage>
</organism>